<dbReference type="InParanoid" id="A0A0D1YYX7"/>
<name>A0A0D1YYX7_9PEZI</name>
<feature type="region of interest" description="Disordered" evidence="1">
    <location>
        <begin position="26"/>
        <end position="87"/>
    </location>
</feature>
<protein>
    <submittedName>
        <fullName evidence="2">Uncharacterized protein</fullName>
    </submittedName>
</protein>
<proteinExistence type="predicted"/>
<reference evidence="2 3" key="1">
    <citation type="submission" date="2015-01" db="EMBL/GenBank/DDBJ databases">
        <title>The Genome Sequence of Ochroconis gallopava CBS43764.</title>
        <authorList>
            <consortium name="The Broad Institute Genomics Platform"/>
            <person name="Cuomo C."/>
            <person name="de Hoog S."/>
            <person name="Gorbushina A."/>
            <person name="Stielow B."/>
            <person name="Teixiera M."/>
            <person name="Abouelleil A."/>
            <person name="Chapman S.B."/>
            <person name="Priest M."/>
            <person name="Young S.K."/>
            <person name="Wortman J."/>
            <person name="Nusbaum C."/>
            <person name="Birren B."/>
        </authorList>
    </citation>
    <scope>NUCLEOTIDE SEQUENCE [LARGE SCALE GENOMIC DNA]</scope>
    <source>
        <strain evidence="2 3">CBS 43764</strain>
    </source>
</reference>
<dbReference type="EMBL" id="KN847536">
    <property type="protein sequence ID" value="KIW05892.1"/>
    <property type="molecule type" value="Genomic_DNA"/>
</dbReference>
<evidence type="ECO:0000313" key="3">
    <source>
        <dbReference type="Proteomes" id="UP000053259"/>
    </source>
</evidence>
<dbReference type="Proteomes" id="UP000053259">
    <property type="component" value="Unassembled WGS sequence"/>
</dbReference>
<organism evidence="2 3">
    <name type="scientific">Verruconis gallopava</name>
    <dbReference type="NCBI Taxonomy" id="253628"/>
    <lineage>
        <taxon>Eukaryota</taxon>
        <taxon>Fungi</taxon>
        <taxon>Dikarya</taxon>
        <taxon>Ascomycota</taxon>
        <taxon>Pezizomycotina</taxon>
        <taxon>Dothideomycetes</taxon>
        <taxon>Pleosporomycetidae</taxon>
        <taxon>Venturiales</taxon>
        <taxon>Sympoventuriaceae</taxon>
        <taxon>Verruconis</taxon>
    </lineage>
</organism>
<feature type="compositionally biased region" description="Polar residues" evidence="1">
    <location>
        <begin position="41"/>
        <end position="53"/>
    </location>
</feature>
<evidence type="ECO:0000313" key="2">
    <source>
        <dbReference type="EMBL" id="KIW05892.1"/>
    </source>
</evidence>
<feature type="compositionally biased region" description="Polar residues" evidence="1">
    <location>
        <begin position="61"/>
        <end position="72"/>
    </location>
</feature>
<feature type="compositionally biased region" description="Basic and acidic residues" evidence="1">
    <location>
        <begin position="76"/>
        <end position="87"/>
    </location>
</feature>
<gene>
    <name evidence="2" type="ORF">PV09_03087</name>
</gene>
<dbReference type="VEuPathDB" id="FungiDB:PV09_03087"/>
<dbReference type="RefSeq" id="XP_016215761.1">
    <property type="nucleotide sequence ID" value="XM_016356238.1"/>
</dbReference>
<dbReference type="AlphaFoldDB" id="A0A0D1YYX7"/>
<evidence type="ECO:0000256" key="1">
    <source>
        <dbReference type="SAM" id="MobiDB-lite"/>
    </source>
</evidence>
<keyword evidence="3" id="KW-1185">Reference proteome</keyword>
<dbReference type="HOGENOM" id="CLU_2485045_0_0_1"/>
<accession>A0A0D1YYX7</accession>
<sequence>MGQKKRIQITSDVTADTEHFYERVEHPSTGTSKVVEHKQPRTSSSSVTITTNPYVVETDGSPENTRTKQGASATVELEKKGYDTSQL</sequence>
<dbReference type="GeneID" id="27311060"/>